<dbReference type="SUPFAM" id="SSF48403">
    <property type="entry name" value="Ankyrin repeat"/>
    <property type="match status" value="1"/>
</dbReference>
<reference evidence="5" key="1">
    <citation type="journal article" date="2017" name="Genome Biol.">
        <title>Comparative genomics reveals high biological diversity and specific adaptations in the industrially and medically important fungal genus Aspergillus.</title>
        <authorList>
            <person name="de Vries R.P."/>
            <person name="Riley R."/>
            <person name="Wiebenga A."/>
            <person name="Aguilar-Osorio G."/>
            <person name="Amillis S."/>
            <person name="Uchima C.A."/>
            <person name="Anderluh G."/>
            <person name="Asadollahi M."/>
            <person name="Askin M."/>
            <person name="Barry K."/>
            <person name="Battaglia E."/>
            <person name="Bayram O."/>
            <person name="Benocci T."/>
            <person name="Braus-Stromeyer S.A."/>
            <person name="Caldana C."/>
            <person name="Canovas D."/>
            <person name="Cerqueira G.C."/>
            <person name="Chen F."/>
            <person name="Chen W."/>
            <person name="Choi C."/>
            <person name="Clum A."/>
            <person name="Dos Santos R.A."/>
            <person name="Damasio A.R."/>
            <person name="Diallinas G."/>
            <person name="Emri T."/>
            <person name="Fekete E."/>
            <person name="Flipphi M."/>
            <person name="Freyberg S."/>
            <person name="Gallo A."/>
            <person name="Gournas C."/>
            <person name="Habgood R."/>
            <person name="Hainaut M."/>
            <person name="Harispe M.L."/>
            <person name="Henrissat B."/>
            <person name="Hilden K.S."/>
            <person name="Hope R."/>
            <person name="Hossain A."/>
            <person name="Karabika E."/>
            <person name="Karaffa L."/>
            <person name="Karanyi Z."/>
            <person name="Krasevec N."/>
            <person name="Kuo A."/>
            <person name="Kusch H."/>
            <person name="LaButti K."/>
            <person name="Lagendijk E.L."/>
            <person name="Lapidus A."/>
            <person name="Levasseur A."/>
            <person name="Lindquist E."/>
            <person name="Lipzen A."/>
            <person name="Logrieco A.F."/>
            <person name="MacCabe A."/>
            <person name="Maekelae M.R."/>
            <person name="Malavazi I."/>
            <person name="Melin P."/>
            <person name="Meyer V."/>
            <person name="Mielnichuk N."/>
            <person name="Miskei M."/>
            <person name="Molnar A.P."/>
            <person name="Mule G."/>
            <person name="Ngan C.Y."/>
            <person name="Orejas M."/>
            <person name="Orosz E."/>
            <person name="Ouedraogo J.P."/>
            <person name="Overkamp K.M."/>
            <person name="Park H.-S."/>
            <person name="Perrone G."/>
            <person name="Piumi F."/>
            <person name="Punt P.J."/>
            <person name="Ram A.F."/>
            <person name="Ramon A."/>
            <person name="Rauscher S."/>
            <person name="Record E."/>
            <person name="Riano-Pachon D.M."/>
            <person name="Robert V."/>
            <person name="Roehrig J."/>
            <person name="Ruller R."/>
            <person name="Salamov A."/>
            <person name="Salih N.S."/>
            <person name="Samson R.A."/>
            <person name="Sandor E."/>
            <person name="Sanguinetti M."/>
            <person name="Schuetze T."/>
            <person name="Sepcic K."/>
            <person name="Shelest E."/>
            <person name="Sherlock G."/>
            <person name="Sophianopoulou V."/>
            <person name="Squina F.M."/>
            <person name="Sun H."/>
            <person name="Susca A."/>
            <person name="Todd R.B."/>
            <person name="Tsang A."/>
            <person name="Unkles S.E."/>
            <person name="van de Wiele N."/>
            <person name="van Rossen-Uffink D."/>
            <person name="Oliveira J.V."/>
            <person name="Vesth T.C."/>
            <person name="Visser J."/>
            <person name="Yu J.-H."/>
            <person name="Zhou M."/>
            <person name="Andersen M.R."/>
            <person name="Archer D.B."/>
            <person name="Baker S.E."/>
            <person name="Benoit I."/>
            <person name="Brakhage A.A."/>
            <person name="Braus G.H."/>
            <person name="Fischer R."/>
            <person name="Frisvad J.C."/>
            <person name="Goldman G.H."/>
            <person name="Houbraken J."/>
            <person name="Oakley B."/>
            <person name="Pocsi I."/>
            <person name="Scazzocchio C."/>
            <person name="Seiboth B."/>
            <person name="vanKuyk P.A."/>
            <person name="Wortman J."/>
            <person name="Dyer P.S."/>
            <person name="Grigoriev I.V."/>
        </authorList>
    </citation>
    <scope>NUCLEOTIDE SEQUENCE [LARGE SCALE GENOMIC DNA]</scope>
    <source>
        <strain evidence="5">CBS 516.65</strain>
    </source>
</reference>
<gene>
    <name evidence="4" type="ORF">ASPGLDRAFT_48285</name>
</gene>
<dbReference type="PROSITE" id="PS50297">
    <property type="entry name" value="ANK_REP_REGION"/>
    <property type="match status" value="1"/>
</dbReference>
<dbReference type="Gene3D" id="1.25.40.20">
    <property type="entry name" value="Ankyrin repeat-containing domain"/>
    <property type="match status" value="1"/>
</dbReference>
<name>A0A1L9VG99_ASPGL</name>
<dbReference type="OrthoDB" id="341259at2759"/>
<evidence type="ECO:0000256" key="1">
    <source>
        <dbReference type="ARBA" id="ARBA00022737"/>
    </source>
</evidence>
<dbReference type="InterPro" id="IPR036770">
    <property type="entry name" value="Ankyrin_rpt-contain_sf"/>
</dbReference>
<dbReference type="PROSITE" id="PS50088">
    <property type="entry name" value="ANK_REPEAT"/>
    <property type="match status" value="1"/>
</dbReference>
<organism evidence="4 5">
    <name type="scientific">Aspergillus glaucus CBS 516.65</name>
    <dbReference type="NCBI Taxonomy" id="1160497"/>
    <lineage>
        <taxon>Eukaryota</taxon>
        <taxon>Fungi</taxon>
        <taxon>Dikarya</taxon>
        <taxon>Ascomycota</taxon>
        <taxon>Pezizomycotina</taxon>
        <taxon>Eurotiomycetes</taxon>
        <taxon>Eurotiomycetidae</taxon>
        <taxon>Eurotiales</taxon>
        <taxon>Aspergillaceae</taxon>
        <taxon>Aspergillus</taxon>
        <taxon>Aspergillus subgen. Aspergillus</taxon>
    </lineage>
</organism>
<dbReference type="AlphaFoldDB" id="A0A1L9VG99"/>
<keyword evidence="1" id="KW-0677">Repeat</keyword>
<sequence>MHIDSSMENRLDNTALKLAFQGGHQNTTKLILASTSNRRDSLGQTSLHCMARNKHEGALFSMAVEQCPELINITDKGGRTALHSAVTAGNVTTARLLLENGAECHIQDYGGRTPLDDALGQRTLMEAGSQSLVDLDNVIQLLRDTWADYQTDGDSVRKSLWSWFGW</sequence>
<feature type="repeat" description="ANK" evidence="3">
    <location>
        <begin position="77"/>
        <end position="109"/>
    </location>
</feature>
<dbReference type="SMART" id="SM00248">
    <property type="entry name" value="ANK"/>
    <property type="match status" value="2"/>
</dbReference>
<accession>A0A1L9VG99</accession>
<dbReference type="PANTHER" id="PTHR24198">
    <property type="entry name" value="ANKYRIN REPEAT AND PROTEIN KINASE DOMAIN-CONTAINING PROTEIN"/>
    <property type="match status" value="1"/>
</dbReference>
<keyword evidence="2 3" id="KW-0040">ANK repeat</keyword>
<evidence type="ECO:0000313" key="4">
    <source>
        <dbReference type="EMBL" id="OJJ82957.1"/>
    </source>
</evidence>
<dbReference type="STRING" id="1160497.A0A1L9VG99"/>
<proteinExistence type="predicted"/>
<dbReference type="Proteomes" id="UP000184300">
    <property type="component" value="Unassembled WGS sequence"/>
</dbReference>
<keyword evidence="5" id="KW-1185">Reference proteome</keyword>
<dbReference type="PANTHER" id="PTHR24198:SF165">
    <property type="entry name" value="ANKYRIN REPEAT-CONTAINING PROTEIN-RELATED"/>
    <property type="match status" value="1"/>
</dbReference>
<dbReference type="GeneID" id="34463128"/>
<dbReference type="InterPro" id="IPR002110">
    <property type="entry name" value="Ankyrin_rpt"/>
</dbReference>
<dbReference type="EMBL" id="KV878900">
    <property type="protein sequence ID" value="OJJ82957.1"/>
    <property type="molecule type" value="Genomic_DNA"/>
</dbReference>
<evidence type="ECO:0000256" key="2">
    <source>
        <dbReference type="ARBA" id="ARBA00023043"/>
    </source>
</evidence>
<protein>
    <submittedName>
        <fullName evidence="4">Uncharacterized protein</fullName>
    </submittedName>
</protein>
<dbReference type="RefSeq" id="XP_022399655.1">
    <property type="nucleotide sequence ID" value="XM_022546867.1"/>
</dbReference>
<dbReference type="VEuPathDB" id="FungiDB:ASPGLDRAFT_48285"/>
<dbReference type="Pfam" id="PF13857">
    <property type="entry name" value="Ank_5"/>
    <property type="match status" value="1"/>
</dbReference>
<evidence type="ECO:0000313" key="5">
    <source>
        <dbReference type="Proteomes" id="UP000184300"/>
    </source>
</evidence>
<evidence type="ECO:0000256" key="3">
    <source>
        <dbReference type="PROSITE-ProRule" id="PRU00023"/>
    </source>
</evidence>